<dbReference type="EMBL" id="AUWU02000006">
    <property type="protein sequence ID" value="KAH0572294.1"/>
    <property type="molecule type" value="Genomic_DNA"/>
</dbReference>
<reference evidence="1 2" key="1">
    <citation type="journal article" date="2014" name="PLoS Genet.">
        <title>The Genome of Spironucleus salmonicida Highlights a Fish Pathogen Adapted to Fluctuating Environments.</title>
        <authorList>
            <person name="Xu F."/>
            <person name="Jerlstrom-Hultqvist J."/>
            <person name="Einarsson E."/>
            <person name="Astvaldsson A."/>
            <person name="Svard S.G."/>
            <person name="Andersson J.O."/>
        </authorList>
    </citation>
    <scope>NUCLEOTIDE SEQUENCE [LARGE SCALE GENOMIC DNA]</scope>
    <source>
        <strain evidence="1 2">ATCC 50377</strain>
    </source>
</reference>
<comment type="caution">
    <text evidence="1">The sequence shown here is derived from an EMBL/GenBank/DDBJ whole genome shotgun (WGS) entry which is preliminary data.</text>
</comment>
<name>A0A9P8LPV4_9EUKA</name>
<accession>A0A9P8LPV4</accession>
<dbReference type="RefSeq" id="XP_067763067.1">
    <property type="nucleotide sequence ID" value="XM_067910311.1"/>
</dbReference>
<gene>
    <name evidence="1" type="ORF">SS50377_26504</name>
</gene>
<keyword evidence="2" id="KW-1185">Reference proteome</keyword>
<dbReference type="AlphaFoldDB" id="A0A9P8LPV4"/>
<evidence type="ECO:0000313" key="1">
    <source>
        <dbReference type="EMBL" id="KAH0572294.1"/>
    </source>
</evidence>
<proteinExistence type="predicted"/>
<dbReference type="GeneID" id="94300527"/>
<dbReference type="KEGG" id="ssao:94300527"/>
<evidence type="ECO:0000313" key="2">
    <source>
        <dbReference type="Proteomes" id="UP000018208"/>
    </source>
</evidence>
<dbReference type="Proteomes" id="UP000018208">
    <property type="component" value="Unassembled WGS sequence"/>
</dbReference>
<organism evidence="1 2">
    <name type="scientific">Spironucleus salmonicida</name>
    <dbReference type="NCBI Taxonomy" id="348837"/>
    <lineage>
        <taxon>Eukaryota</taxon>
        <taxon>Metamonada</taxon>
        <taxon>Diplomonadida</taxon>
        <taxon>Hexamitidae</taxon>
        <taxon>Hexamitinae</taxon>
        <taxon>Spironucleus</taxon>
    </lineage>
</organism>
<protein>
    <submittedName>
        <fullName evidence="1">Uncharacterized protein</fullName>
    </submittedName>
</protein>
<sequence length="81" mass="9053">MGTSQSRSSIQYKQKNINQKPIGSVSSSLNLNIKDFSQLAEDSILTASFSMTTVFNFPIEFSSEQDAVYIDIELSYLLSTF</sequence>